<dbReference type="RefSeq" id="WP_113765725.1">
    <property type="nucleotide sequence ID" value="NZ_LVYK01000032.1"/>
</dbReference>
<keyword evidence="2" id="KW-0255">Endonuclease</keyword>
<dbReference type="CDD" id="cd00175">
    <property type="entry name" value="SNc"/>
    <property type="match status" value="1"/>
</dbReference>
<dbReference type="Gene3D" id="2.40.50.90">
    <property type="match status" value="1"/>
</dbReference>
<feature type="region of interest" description="Disordered" evidence="4">
    <location>
        <begin position="22"/>
        <end position="78"/>
    </location>
</feature>
<dbReference type="InterPro" id="IPR016071">
    <property type="entry name" value="Staphylococal_nuclease_OB-fold"/>
</dbReference>
<keyword evidence="1" id="KW-0540">Nuclease</keyword>
<proteinExistence type="predicted"/>
<dbReference type="InterPro" id="IPR035437">
    <property type="entry name" value="SNase_OB-fold_sf"/>
</dbReference>
<dbReference type="GO" id="GO:0004519">
    <property type="term" value="F:endonuclease activity"/>
    <property type="evidence" value="ECO:0007669"/>
    <property type="project" value="UniProtKB-KW"/>
</dbReference>
<evidence type="ECO:0000256" key="2">
    <source>
        <dbReference type="ARBA" id="ARBA00022759"/>
    </source>
</evidence>
<dbReference type="SUPFAM" id="SSF50199">
    <property type="entry name" value="Staphylococcal nuclease"/>
    <property type="match status" value="1"/>
</dbReference>
<feature type="compositionally biased region" description="Low complexity" evidence="4">
    <location>
        <begin position="220"/>
        <end position="247"/>
    </location>
</feature>
<organism evidence="7 8">
    <name type="scientific">Priestia endophytica</name>
    <dbReference type="NCBI Taxonomy" id="135735"/>
    <lineage>
        <taxon>Bacteria</taxon>
        <taxon>Bacillati</taxon>
        <taxon>Bacillota</taxon>
        <taxon>Bacilli</taxon>
        <taxon>Bacillales</taxon>
        <taxon>Bacillaceae</taxon>
        <taxon>Priestia</taxon>
    </lineage>
</organism>
<dbReference type="PROSITE" id="PS01284">
    <property type="entry name" value="TNASE_2"/>
    <property type="match status" value="1"/>
</dbReference>
<accession>A0AAX1Q8S3</accession>
<dbReference type="SMART" id="SM00318">
    <property type="entry name" value="SNc"/>
    <property type="match status" value="1"/>
</dbReference>
<dbReference type="GO" id="GO:0016787">
    <property type="term" value="F:hydrolase activity"/>
    <property type="evidence" value="ECO:0007669"/>
    <property type="project" value="UniProtKB-KW"/>
</dbReference>
<evidence type="ECO:0000259" key="6">
    <source>
        <dbReference type="PROSITE" id="PS50830"/>
    </source>
</evidence>
<dbReference type="GO" id="GO:0003676">
    <property type="term" value="F:nucleic acid binding"/>
    <property type="evidence" value="ECO:0007669"/>
    <property type="project" value="InterPro"/>
</dbReference>
<sequence>MKKNYLLCVVLMLSLFVALTGCGTSSDSTSTSTSTSSTTTEESSSNPSSSSGADKNTEKKDEDTEKESETASSRIQATVTRVVDGDTLRATVNGKEEKVRLILVDTPETVHPSKPVQPVGPEASSFTKKMLSNKKIEIEPGVQERDRYGRLLAYIYVDGKMFNKILIEKGLARVAVFPPNTRYLDEFKALEQKAKAAKLGIWQYENYVTDKGYNDTVVGSTYSSGQSSSQSSEKTSTNTTPSTQNTPEPVKETSSCTIKGNISSSGEKIYHMPGGAYYDRTIAEEMFCSTSEAENHGYRASQR</sequence>
<keyword evidence="3" id="KW-0378">Hydrolase</keyword>
<dbReference type="PROSITE" id="PS51257">
    <property type="entry name" value="PROKAR_LIPOPROTEIN"/>
    <property type="match status" value="1"/>
</dbReference>
<comment type="caution">
    <text evidence="7">The sequence shown here is derived from an EMBL/GenBank/DDBJ whole genome shotgun (WGS) entry which is preliminary data.</text>
</comment>
<feature type="compositionally biased region" description="Low complexity" evidence="4">
    <location>
        <begin position="24"/>
        <end position="51"/>
    </location>
</feature>
<gene>
    <name evidence="7" type="ORF">A3864_15200</name>
</gene>
<feature type="region of interest" description="Disordered" evidence="4">
    <location>
        <begin position="220"/>
        <end position="257"/>
    </location>
</feature>
<evidence type="ECO:0000256" key="4">
    <source>
        <dbReference type="SAM" id="MobiDB-lite"/>
    </source>
</evidence>
<name>A0AAX1Q8S3_9BACI</name>
<dbReference type="Pfam" id="PF00565">
    <property type="entry name" value="SNase"/>
    <property type="match status" value="1"/>
</dbReference>
<dbReference type="AlphaFoldDB" id="A0AAX1Q8S3"/>
<dbReference type="PANTHER" id="PTHR12302">
    <property type="entry name" value="EBNA2 BINDING PROTEIN P100"/>
    <property type="match status" value="1"/>
</dbReference>
<evidence type="ECO:0000256" key="3">
    <source>
        <dbReference type="ARBA" id="ARBA00022801"/>
    </source>
</evidence>
<keyword evidence="5" id="KW-0732">Signal</keyword>
<dbReference type="EMBL" id="LVYK01000032">
    <property type="protein sequence ID" value="RAS75760.1"/>
    <property type="molecule type" value="Genomic_DNA"/>
</dbReference>
<dbReference type="InterPro" id="IPR002071">
    <property type="entry name" value="Thermonucl_AS"/>
</dbReference>
<dbReference type="Proteomes" id="UP000250174">
    <property type="component" value="Unassembled WGS sequence"/>
</dbReference>
<evidence type="ECO:0000256" key="1">
    <source>
        <dbReference type="ARBA" id="ARBA00022722"/>
    </source>
</evidence>
<evidence type="ECO:0000313" key="8">
    <source>
        <dbReference type="Proteomes" id="UP000250174"/>
    </source>
</evidence>
<dbReference type="PROSITE" id="PS50830">
    <property type="entry name" value="TNASE_3"/>
    <property type="match status" value="1"/>
</dbReference>
<feature type="domain" description="TNase-like" evidence="6">
    <location>
        <begin position="73"/>
        <end position="204"/>
    </location>
</feature>
<dbReference type="PANTHER" id="PTHR12302:SF3">
    <property type="entry name" value="SERINE_THREONINE-PROTEIN KINASE 31"/>
    <property type="match status" value="1"/>
</dbReference>
<feature type="compositionally biased region" description="Basic and acidic residues" evidence="4">
    <location>
        <begin position="55"/>
        <end position="69"/>
    </location>
</feature>
<reference evidence="7 8" key="1">
    <citation type="submission" date="2016-03" db="EMBL/GenBank/DDBJ databases">
        <title>Comparison of Bacillus endophyticus and B. anthracis characteristics using whole genome sequence analysis and microbiological techniques.</title>
        <authorList>
            <person name="Lekota K.E."/>
            <person name="Mafofo J."/>
            <person name="Rees J."/>
            <person name="Muchadeyi F.C."/>
            <person name="Madoroba E."/>
            <person name="Van Heerden H."/>
        </authorList>
    </citation>
    <scope>NUCLEOTIDE SEQUENCE [LARGE SCALE GENOMIC DNA]</scope>
    <source>
        <strain evidence="7 8">3631_10C</strain>
    </source>
</reference>
<evidence type="ECO:0000313" key="7">
    <source>
        <dbReference type="EMBL" id="RAS75760.1"/>
    </source>
</evidence>
<protein>
    <submittedName>
        <fullName evidence="7">Nuclease</fullName>
    </submittedName>
</protein>
<feature type="chain" id="PRO_5043802356" evidence="5">
    <location>
        <begin position="21"/>
        <end position="303"/>
    </location>
</feature>
<evidence type="ECO:0000256" key="5">
    <source>
        <dbReference type="SAM" id="SignalP"/>
    </source>
</evidence>
<feature type="signal peptide" evidence="5">
    <location>
        <begin position="1"/>
        <end position="20"/>
    </location>
</feature>